<keyword evidence="1" id="KW-1133">Transmembrane helix</keyword>
<sequence>MKTCPNCKIRVGGSPEYCPLCQSQLLGEGEPARYPHVVPEQRRYSLAYKVIAFLLLTAVVICMSVDFLVVDGELHWSLPVLIGVVGTLILLRALMKRRRNAPKLLFQTLILVSAVLLLCDWVTGWNRFSIDLVIPVLCTVALVLNFIFAFVNRRFTENSLVYLLLNIIIGVVPYIVFLLTPNQAPGLWVICLIVSIITFLGLAIFKARDLWAELQKRLHL</sequence>
<organism evidence="2 3">
    <name type="scientific">Gemmiger gallinarum</name>
    <dbReference type="NCBI Taxonomy" id="2779354"/>
    <lineage>
        <taxon>Bacteria</taxon>
        <taxon>Bacillati</taxon>
        <taxon>Bacillota</taxon>
        <taxon>Clostridia</taxon>
        <taxon>Eubacteriales</taxon>
        <taxon>Gemmiger</taxon>
    </lineage>
</organism>
<feature type="transmembrane region" description="Helical" evidence="1">
    <location>
        <begin position="50"/>
        <end position="70"/>
    </location>
</feature>
<evidence type="ECO:0000313" key="3">
    <source>
        <dbReference type="Proteomes" id="UP000768567"/>
    </source>
</evidence>
<dbReference type="Pfam" id="PF19845">
    <property type="entry name" value="DUF6320"/>
    <property type="match status" value="1"/>
</dbReference>
<dbReference type="Proteomes" id="UP000768567">
    <property type="component" value="Unassembled WGS sequence"/>
</dbReference>
<feature type="transmembrane region" description="Helical" evidence="1">
    <location>
        <begin position="160"/>
        <end position="180"/>
    </location>
</feature>
<dbReference type="EMBL" id="JADCKC010000003">
    <property type="protein sequence ID" value="MBE5038516.1"/>
    <property type="molecule type" value="Genomic_DNA"/>
</dbReference>
<dbReference type="InterPro" id="IPR046283">
    <property type="entry name" value="DUF6320"/>
</dbReference>
<feature type="transmembrane region" description="Helical" evidence="1">
    <location>
        <begin position="76"/>
        <end position="95"/>
    </location>
</feature>
<accession>A0ABR9R5V1</accession>
<feature type="transmembrane region" description="Helical" evidence="1">
    <location>
        <begin position="186"/>
        <end position="207"/>
    </location>
</feature>
<name>A0ABR9R5V1_9FIRM</name>
<comment type="caution">
    <text evidence="2">The sequence shown here is derived from an EMBL/GenBank/DDBJ whole genome shotgun (WGS) entry which is preliminary data.</text>
</comment>
<keyword evidence="3" id="KW-1185">Reference proteome</keyword>
<dbReference type="InterPro" id="IPR036259">
    <property type="entry name" value="MFS_trans_sf"/>
</dbReference>
<dbReference type="SUPFAM" id="SSF103473">
    <property type="entry name" value="MFS general substrate transporter"/>
    <property type="match status" value="1"/>
</dbReference>
<gene>
    <name evidence="2" type="ORF">INF35_12030</name>
</gene>
<keyword evidence="1" id="KW-0472">Membrane</keyword>
<keyword evidence="1" id="KW-0812">Transmembrane</keyword>
<evidence type="ECO:0008006" key="4">
    <source>
        <dbReference type="Google" id="ProtNLM"/>
    </source>
</evidence>
<evidence type="ECO:0000313" key="2">
    <source>
        <dbReference type="EMBL" id="MBE5038516.1"/>
    </source>
</evidence>
<dbReference type="RefSeq" id="WP_193502724.1">
    <property type="nucleotide sequence ID" value="NZ_JADCKC010000003.1"/>
</dbReference>
<feature type="transmembrane region" description="Helical" evidence="1">
    <location>
        <begin position="132"/>
        <end position="151"/>
    </location>
</feature>
<reference evidence="2 3" key="1">
    <citation type="submission" date="2020-10" db="EMBL/GenBank/DDBJ databases">
        <title>ChiBAC.</title>
        <authorList>
            <person name="Zenner C."/>
            <person name="Hitch T.C.A."/>
            <person name="Clavel T."/>
        </authorList>
    </citation>
    <scope>NUCLEOTIDE SEQUENCE [LARGE SCALE GENOMIC DNA]</scope>
    <source>
        <strain evidence="2 3">DSM 109015</strain>
    </source>
</reference>
<feature type="transmembrane region" description="Helical" evidence="1">
    <location>
        <begin position="104"/>
        <end position="126"/>
    </location>
</feature>
<proteinExistence type="predicted"/>
<protein>
    <recommendedName>
        <fullName evidence="4">Zinc ribbon domain-containing protein</fullName>
    </recommendedName>
</protein>
<evidence type="ECO:0000256" key="1">
    <source>
        <dbReference type="SAM" id="Phobius"/>
    </source>
</evidence>